<dbReference type="InterPro" id="IPR005644">
    <property type="entry name" value="NolW-like"/>
</dbReference>
<dbReference type="Pfam" id="PF03958">
    <property type="entry name" value="Secretin_N"/>
    <property type="match status" value="1"/>
</dbReference>
<reference evidence="9 10" key="1">
    <citation type="submission" date="2020-01" db="EMBL/GenBank/DDBJ databases">
        <title>Ponticoccus aerotolerans gen. nov., sp. nov., an anaerobic bacterium and proposal of Ponticoccusceae fam. nov., Ponticoccusles ord. nov. and Ponticoccuse classis nov. in the phylum Kiritimatiellaeota.</title>
        <authorList>
            <person name="Zhou L.Y."/>
            <person name="Du Z.J."/>
        </authorList>
    </citation>
    <scope>NUCLEOTIDE SEQUENCE [LARGE SCALE GENOMIC DNA]</scope>
    <source>
        <strain evidence="9 10">S-5007</strain>
    </source>
</reference>
<dbReference type="InterPro" id="IPR004846">
    <property type="entry name" value="T2SS/T3SS_dom"/>
</dbReference>
<dbReference type="PANTHER" id="PTHR30332">
    <property type="entry name" value="PROBABLE GENERAL SECRETION PATHWAY PROTEIN D"/>
    <property type="match status" value="1"/>
</dbReference>
<feature type="chain" id="PRO_5027068597" evidence="6">
    <location>
        <begin position="19"/>
        <end position="273"/>
    </location>
</feature>
<evidence type="ECO:0000313" key="9">
    <source>
        <dbReference type="EMBL" id="QHI68267.1"/>
    </source>
</evidence>
<dbReference type="GO" id="GO:0015627">
    <property type="term" value="C:type II protein secretion system complex"/>
    <property type="evidence" value="ECO:0007669"/>
    <property type="project" value="TreeGrafter"/>
</dbReference>
<evidence type="ECO:0000259" key="7">
    <source>
        <dbReference type="Pfam" id="PF00263"/>
    </source>
</evidence>
<dbReference type="PANTHER" id="PTHR30332:SF24">
    <property type="entry name" value="SECRETIN GSPD-RELATED"/>
    <property type="match status" value="1"/>
</dbReference>
<proteinExistence type="inferred from homology"/>
<dbReference type="Proteomes" id="UP000464954">
    <property type="component" value="Chromosome"/>
</dbReference>
<dbReference type="GO" id="GO:0009306">
    <property type="term" value="P:protein secretion"/>
    <property type="evidence" value="ECO:0007669"/>
    <property type="project" value="InterPro"/>
</dbReference>
<evidence type="ECO:0000256" key="1">
    <source>
        <dbReference type="ARBA" id="ARBA00004370"/>
    </source>
</evidence>
<feature type="domain" description="Type II/III secretion system secretin-like" evidence="7">
    <location>
        <begin position="128"/>
        <end position="247"/>
    </location>
</feature>
<keyword evidence="5" id="KW-0813">Transport</keyword>
<protein>
    <submittedName>
        <fullName evidence="9">Uncharacterized protein</fullName>
    </submittedName>
</protein>
<organism evidence="9 10">
    <name type="scientific">Tichowtungia aerotolerans</name>
    <dbReference type="NCBI Taxonomy" id="2697043"/>
    <lineage>
        <taxon>Bacteria</taxon>
        <taxon>Pseudomonadati</taxon>
        <taxon>Kiritimatiellota</taxon>
        <taxon>Tichowtungiia</taxon>
        <taxon>Tichowtungiales</taxon>
        <taxon>Tichowtungiaceae</taxon>
        <taxon>Tichowtungia</taxon>
    </lineage>
</organism>
<keyword evidence="10" id="KW-1185">Reference proteome</keyword>
<accession>A0A6P1M351</accession>
<evidence type="ECO:0000256" key="2">
    <source>
        <dbReference type="ARBA" id="ARBA00022729"/>
    </source>
</evidence>
<evidence type="ECO:0000256" key="4">
    <source>
        <dbReference type="RuleBase" id="RU004003"/>
    </source>
</evidence>
<evidence type="ECO:0000313" key="10">
    <source>
        <dbReference type="Proteomes" id="UP000464954"/>
    </source>
</evidence>
<keyword evidence="2 6" id="KW-0732">Signal</keyword>
<dbReference type="RefSeq" id="WP_160626422.1">
    <property type="nucleotide sequence ID" value="NZ_CP047593.1"/>
</dbReference>
<dbReference type="KEGG" id="taer:GT409_01955"/>
<dbReference type="EMBL" id="CP047593">
    <property type="protein sequence ID" value="QHI68267.1"/>
    <property type="molecule type" value="Genomic_DNA"/>
</dbReference>
<dbReference type="GO" id="GO:0009279">
    <property type="term" value="C:cell outer membrane"/>
    <property type="evidence" value="ECO:0007669"/>
    <property type="project" value="UniProtKB-SubCell"/>
</dbReference>
<evidence type="ECO:0000256" key="6">
    <source>
        <dbReference type="SAM" id="SignalP"/>
    </source>
</evidence>
<evidence type="ECO:0000259" key="8">
    <source>
        <dbReference type="Pfam" id="PF03958"/>
    </source>
</evidence>
<evidence type="ECO:0000256" key="5">
    <source>
        <dbReference type="RuleBase" id="RU004004"/>
    </source>
</evidence>
<dbReference type="Gene3D" id="3.30.1370.120">
    <property type="match status" value="1"/>
</dbReference>
<feature type="signal peptide" evidence="6">
    <location>
        <begin position="1"/>
        <end position="18"/>
    </location>
</feature>
<dbReference type="Pfam" id="PF00263">
    <property type="entry name" value="Secretin"/>
    <property type="match status" value="1"/>
</dbReference>
<comment type="similarity">
    <text evidence="4">Belongs to the bacterial secretin family.</text>
</comment>
<dbReference type="InterPro" id="IPR050810">
    <property type="entry name" value="Bact_Secretion_Sys_Channel"/>
</dbReference>
<comment type="subcellular location">
    <subcellularLocation>
        <location evidence="5">Cell outer membrane</location>
    </subcellularLocation>
    <subcellularLocation>
        <location evidence="1">Membrane</location>
    </subcellularLocation>
</comment>
<dbReference type="AlphaFoldDB" id="A0A6P1M351"/>
<dbReference type="InterPro" id="IPR038591">
    <property type="entry name" value="NolW-like_sf"/>
</dbReference>
<sequence>MNRAFLISAAMIALAVSAEEPTVQTYPVRFTDPQEAAEIIQLMLPSTNNLQIQAIDRKLIVKGTAEQQKNIQQMLSELDAPPKNIQINVQLDSSENSVKRTARGYPRGPVTIRNGEIHATIGGRFRNQRTTVNETTTQMLVAMDGRSATLRVGERVPYAAWLVEYGHRYGYIREAHIEWQDVGSFLAVEPTIVSPGLIRIRVIPELSGRLQDGSRETIQFTHLATEVTAGDGQTIHIGGFNQDRDFNSHFFIGGSSDDESINTDITLTPHILE</sequence>
<keyword evidence="3" id="KW-0472">Membrane</keyword>
<feature type="domain" description="NolW-like" evidence="8">
    <location>
        <begin position="23"/>
        <end position="83"/>
    </location>
</feature>
<name>A0A6P1M351_9BACT</name>
<gene>
    <name evidence="9" type="ORF">GT409_01955</name>
</gene>
<evidence type="ECO:0000256" key="3">
    <source>
        <dbReference type="ARBA" id="ARBA00023136"/>
    </source>
</evidence>